<evidence type="ECO:0000313" key="1">
    <source>
        <dbReference type="EMBL" id="CAB3791651.1"/>
    </source>
</evidence>
<sequence length="66" mass="7172">MGTILDILPSLKEGDSHFNECNLTLRVVNRVSAVDQAERAVYEAGTPYCLNQSSIRCQPSFAAASL</sequence>
<evidence type="ECO:0000313" key="2">
    <source>
        <dbReference type="Proteomes" id="UP000494115"/>
    </source>
</evidence>
<accession>A0A6S7BAM1</accession>
<reference evidence="1 2" key="1">
    <citation type="submission" date="2020-04" db="EMBL/GenBank/DDBJ databases">
        <authorList>
            <person name="De Canck E."/>
        </authorList>
    </citation>
    <scope>NUCLEOTIDE SEQUENCE [LARGE SCALE GENOMIC DNA]</scope>
    <source>
        <strain evidence="1 2">LMG 28138</strain>
    </source>
</reference>
<dbReference type="EMBL" id="CADIKM010000014">
    <property type="protein sequence ID" value="CAB3791651.1"/>
    <property type="molecule type" value="Genomic_DNA"/>
</dbReference>
<dbReference type="Proteomes" id="UP000494115">
    <property type="component" value="Unassembled WGS sequence"/>
</dbReference>
<name>A0A6S7BAM1_9BURK</name>
<proteinExistence type="predicted"/>
<dbReference type="AlphaFoldDB" id="A0A6S7BAM1"/>
<gene>
    <name evidence="1" type="ORF">LMG28138_03204</name>
</gene>
<organism evidence="1 2">
    <name type="scientific">Pararobbsia alpina</name>
    <dbReference type="NCBI Taxonomy" id="621374"/>
    <lineage>
        <taxon>Bacteria</taxon>
        <taxon>Pseudomonadati</taxon>
        <taxon>Pseudomonadota</taxon>
        <taxon>Betaproteobacteria</taxon>
        <taxon>Burkholderiales</taxon>
        <taxon>Burkholderiaceae</taxon>
        <taxon>Pararobbsia</taxon>
    </lineage>
</organism>
<protein>
    <submittedName>
        <fullName evidence="1">Uncharacterized protein</fullName>
    </submittedName>
</protein>
<keyword evidence="2" id="KW-1185">Reference proteome</keyword>